<dbReference type="SUPFAM" id="SSF53850">
    <property type="entry name" value="Periplasmic binding protein-like II"/>
    <property type="match status" value="1"/>
</dbReference>
<dbReference type="Pfam" id="PF01547">
    <property type="entry name" value="SBP_bac_1"/>
    <property type="match status" value="1"/>
</dbReference>
<evidence type="ECO:0000313" key="3">
    <source>
        <dbReference type="EMBL" id="MEB3100852.1"/>
    </source>
</evidence>
<name>A0ABU5ZF52_9BACL</name>
<feature type="signal peptide" evidence="2">
    <location>
        <begin position="1"/>
        <end position="18"/>
    </location>
</feature>
<feature type="region of interest" description="Disordered" evidence="1">
    <location>
        <begin position="24"/>
        <end position="54"/>
    </location>
</feature>
<proteinExistence type="predicted"/>
<feature type="chain" id="PRO_5047298809" evidence="2">
    <location>
        <begin position="19"/>
        <end position="409"/>
    </location>
</feature>
<sequence length="409" mass="44750">MKKIAGISMVLMLVLALAAGCGSKTENTSSSAQNTNQPAPTAADAAQTKQPEKAAEPVALNVATAGDTNMAELQEKNVAPDFIKNHAGTTVNVIGTGPGDAGSQKIYEKLKAQKDAGKTEWDIDVAVVHQSAMKQMVEDGLLEKWVPMSANKDLVTSSDSKNSLGANVEGYVIPMFHSQVAIAYNPDKVKEVPASFDELVKWINSNPKRFGYNGIKNGMSGVAFTTAYTYWKTGDYKQLTEGPFTKDLEQKWPAVMKELKALPVTYTNGNNGTLDMLNRGEIDMGPVWVDMFYLWKDQGRMNPNMRLKVIEPGLPGQPMYVVIPKNAKNKDAAIQYADFLTSPETQAKVIVEHNSWYPGIDANAVLPKVSEEGKNKLFKDVTAEDLSKRGLSFPLSDFLKDLKTSYEQN</sequence>
<evidence type="ECO:0000256" key="1">
    <source>
        <dbReference type="SAM" id="MobiDB-lite"/>
    </source>
</evidence>
<keyword evidence="2" id="KW-0732">Signal</keyword>
<dbReference type="RefSeq" id="WP_371752967.1">
    <property type="nucleotide sequence ID" value="NZ_JAYJLD010000004.1"/>
</dbReference>
<accession>A0ABU5ZF52</accession>
<dbReference type="InterPro" id="IPR006059">
    <property type="entry name" value="SBP"/>
</dbReference>
<feature type="compositionally biased region" description="Polar residues" evidence="1">
    <location>
        <begin position="24"/>
        <end position="34"/>
    </location>
</feature>
<evidence type="ECO:0000313" key="4">
    <source>
        <dbReference type="Proteomes" id="UP001310386"/>
    </source>
</evidence>
<dbReference type="PANTHER" id="PTHR42779">
    <property type="entry name" value="PROTEIN YNJB"/>
    <property type="match status" value="1"/>
</dbReference>
<evidence type="ECO:0000256" key="2">
    <source>
        <dbReference type="SAM" id="SignalP"/>
    </source>
</evidence>
<dbReference type="Proteomes" id="UP001310386">
    <property type="component" value="Unassembled WGS sequence"/>
</dbReference>
<comment type="caution">
    <text evidence="3">The sequence shown here is derived from an EMBL/GenBank/DDBJ whole genome shotgun (WGS) entry which is preliminary data.</text>
</comment>
<reference evidence="3" key="1">
    <citation type="submission" date="2023-12" db="EMBL/GenBank/DDBJ databases">
        <title>Fervidustalea candida gen. nov., sp. nov., a novel member of the family Paenibacillaceae isolated from a geothermal area.</title>
        <authorList>
            <person name="Li W.-J."/>
            <person name="Jiao J.-Y."/>
            <person name="Chen Y."/>
        </authorList>
    </citation>
    <scope>NUCLEOTIDE SEQUENCE</scope>
    <source>
        <strain evidence="3">SYSU GA230002</strain>
    </source>
</reference>
<dbReference type="PANTHER" id="PTHR42779:SF1">
    <property type="entry name" value="PROTEIN YNJB"/>
    <property type="match status" value="1"/>
</dbReference>
<feature type="compositionally biased region" description="Low complexity" evidence="1">
    <location>
        <begin position="35"/>
        <end position="49"/>
    </location>
</feature>
<dbReference type="EMBL" id="JAYJLD010000004">
    <property type="protein sequence ID" value="MEB3100852.1"/>
    <property type="molecule type" value="Genomic_DNA"/>
</dbReference>
<protein>
    <submittedName>
        <fullName evidence="3">Extracellular solute-binding protein</fullName>
    </submittedName>
</protein>
<organism evidence="3 4">
    <name type="scientific">Ferviditalea candida</name>
    <dbReference type="NCBI Taxonomy" id="3108399"/>
    <lineage>
        <taxon>Bacteria</taxon>
        <taxon>Bacillati</taxon>
        <taxon>Bacillota</taxon>
        <taxon>Bacilli</taxon>
        <taxon>Bacillales</taxon>
        <taxon>Paenibacillaceae</taxon>
        <taxon>Ferviditalea</taxon>
    </lineage>
</organism>
<dbReference type="Gene3D" id="3.40.190.10">
    <property type="entry name" value="Periplasmic binding protein-like II"/>
    <property type="match status" value="2"/>
</dbReference>
<keyword evidence="4" id="KW-1185">Reference proteome</keyword>
<dbReference type="PROSITE" id="PS51257">
    <property type="entry name" value="PROKAR_LIPOPROTEIN"/>
    <property type="match status" value="1"/>
</dbReference>
<gene>
    <name evidence="3" type="ORF">VF724_04175</name>
</gene>